<comment type="caution">
    <text evidence="2">The sequence shown here is derived from an EMBL/GenBank/DDBJ whole genome shotgun (WGS) entry which is preliminary data.</text>
</comment>
<accession>A0ABP1PRA7</accession>
<keyword evidence="3" id="KW-1185">Reference proteome</keyword>
<feature type="chain" id="PRO_5045076946" evidence="1">
    <location>
        <begin position="18"/>
        <end position="172"/>
    </location>
</feature>
<dbReference type="Proteomes" id="UP001642540">
    <property type="component" value="Unassembled WGS sequence"/>
</dbReference>
<sequence>MLLQTLILATAIKFSICGWKEDIRALHYDKPLCSIAKSLYKEKPYEFKLNKRKDLECEYTFLGSISRNCTAEISCNQLDLPPQNSNGVCDNGHIQIGDSFGSQITGCGKLEFGGPYRPSRNGRYLYVRVKGNSAGTVCKVYCGESLKTKFKQLKTYPRYSGRRVTQQCGKNY</sequence>
<evidence type="ECO:0000313" key="2">
    <source>
        <dbReference type="EMBL" id="CAL8072762.1"/>
    </source>
</evidence>
<evidence type="ECO:0000313" key="3">
    <source>
        <dbReference type="Proteomes" id="UP001642540"/>
    </source>
</evidence>
<evidence type="ECO:0000256" key="1">
    <source>
        <dbReference type="SAM" id="SignalP"/>
    </source>
</evidence>
<feature type="signal peptide" evidence="1">
    <location>
        <begin position="1"/>
        <end position="17"/>
    </location>
</feature>
<organism evidence="2 3">
    <name type="scientific">Orchesella dallaii</name>
    <dbReference type="NCBI Taxonomy" id="48710"/>
    <lineage>
        <taxon>Eukaryota</taxon>
        <taxon>Metazoa</taxon>
        <taxon>Ecdysozoa</taxon>
        <taxon>Arthropoda</taxon>
        <taxon>Hexapoda</taxon>
        <taxon>Collembola</taxon>
        <taxon>Entomobryomorpha</taxon>
        <taxon>Entomobryoidea</taxon>
        <taxon>Orchesellidae</taxon>
        <taxon>Orchesellinae</taxon>
        <taxon>Orchesella</taxon>
    </lineage>
</organism>
<dbReference type="EMBL" id="CAXLJM020000007">
    <property type="protein sequence ID" value="CAL8072762.1"/>
    <property type="molecule type" value="Genomic_DNA"/>
</dbReference>
<proteinExistence type="predicted"/>
<gene>
    <name evidence="2" type="ORF">ODALV1_LOCUS2311</name>
</gene>
<name>A0ABP1PRA7_9HEXA</name>
<protein>
    <submittedName>
        <fullName evidence="2">Uncharacterized protein</fullName>
    </submittedName>
</protein>
<reference evidence="2 3" key="1">
    <citation type="submission" date="2024-08" db="EMBL/GenBank/DDBJ databases">
        <authorList>
            <person name="Cucini C."/>
            <person name="Frati F."/>
        </authorList>
    </citation>
    <scope>NUCLEOTIDE SEQUENCE [LARGE SCALE GENOMIC DNA]</scope>
</reference>
<keyword evidence="1" id="KW-0732">Signal</keyword>